<feature type="signal peptide" evidence="3">
    <location>
        <begin position="1"/>
        <end position="20"/>
    </location>
</feature>
<dbReference type="PROSITE" id="PS50106">
    <property type="entry name" value="PDZ"/>
    <property type="match status" value="1"/>
</dbReference>
<name>A0ABT3FIR6_9BACT</name>
<feature type="coiled-coil region" evidence="1">
    <location>
        <begin position="209"/>
        <end position="236"/>
    </location>
</feature>
<keyword evidence="1" id="KW-0175">Coiled coil</keyword>
<dbReference type="Gene3D" id="2.30.42.10">
    <property type="match status" value="1"/>
</dbReference>
<reference evidence="5 6" key="1">
    <citation type="submission" date="2022-10" db="EMBL/GenBank/DDBJ databases">
        <title>Luteolibacter flavescens strain MCCC 1K03193, whole genome shotgun sequencing project.</title>
        <authorList>
            <person name="Zhao G."/>
            <person name="Shen L."/>
        </authorList>
    </citation>
    <scope>NUCLEOTIDE SEQUENCE [LARGE SCALE GENOMIC DNA]</scope>
    <source>
        <strain evidence="5 6">MCCC 1K03193</strain>
    </source>
</reference>
<keyword evidence="6" id="KW-1185">Reference proteome</keyword>
<evidence type="ECO:0000313" key="6">
    <source>
        <dbReference type="Proteomes" id="UP001207930"/>
    </source>
</evidence>
<organism evidence="5 6">
    <name type="scientific">Luteolibacter flavescens</name>
    <dbReference type="NCBI Taxonomy" id="1859460"/>
    <lineage>
        <taxon>Bacteria</taxon>
        <taxon>Pseudomonadati</taxon>
        <taxon>Verrucomicrobiota</taxon>
        <taxon>Verrucomicrobiia</taxon>
        <taxon>Verrucomicrobiales</taxon>
        <taxon>Verrucomicrobiaceae</taxon>
        <taxon>Luteolibacter</taxon>
    </lineage>
</organism>
<dbReference type="CDD" id="cd06779">
    <property type="entry name" value="cpPDZ_Deg_HtrA-like"/>
    <property type="match status" value="1"/>
</dbReference>
<dbReference type="InterPro" id="IPR001478">
    <property type="entry name" value="PDZ"/>
</dbReference>
<dbReference type="RefSeq" id="WP_264499304.1">
    <property type="nucleotide sequence ID" value="NZ_JAPDDS010000001.1"/>
</dbReference>
<dbReference type="Proteomes" id="UP001207930">
    <property type="component" value="Unassembled WGS sequence"/>
</dbReference>
<keyword evidence="3" id="KW-0732">Signal</keyword>
<accession>A0ABT3FIR6</accession>
<feature type="region of interest" description="Disordered" evidence="2">
    <location>
        <begin position="62"/>
        <end position="89"/>
    </location>
</feature>
<evidence type="ECO:0000259" key="4">
    <source>
        <dbReference type="PROSITE" id="PS50106"/>
    </source>
</evidence>
<protein>
    <submittedName>
        <fullName evidence="5">PDZ domain-containing protein</fullName>
    </submittedName>
</protein>
<comment type="caution">
    <text evidence="5">The sequence shown here is derived from an EMBL/GenBank/DDBJ whole genome shotgun (WGS) entry which is preliminary data.</text>
</comment>
<evidence type="ECO:0000313" key="5">
    <source>
        <dbReference type="EMBL" id="MCW1883342.1"/>
    </source>
</evidence>
<dbReference type="InterPro" id="IPR036034">
    <property type="entry name" value="PDZ_sf"/>
</dbReference>
<sequence>MKTTLALLAVPFLAVSGLHAQDGPREGQELMDLFERMNRAGTTEADLQKFLENKALLDLESHDKAAEESAREPRQARPPREARERPMADSGPKIGVLVLPLDPAVRAHFGLEEGTGVLVERAMDGGPAARAGIGQNDIIVRANGKAVGSLEDLRGIVESATAGNPAVDLEIIQKGQRAKVTVLVQFPTPPVEKADPAPALGSPDTIQLLADMNRRLDRQQREIQKLRREVERLKRKDSE</sequence>
<feature type="chain" id="PRO_5045569898" evidence="3">
    <location>
        <begin position="21"/>
        <end position="239"/>
    </location>
</feature>
<gene>
    <name evidence="5" type="ORF">OKA04_01285</name>
</gene>
<feature type="domain" description="PDZ" evidence="4">
    <location>
        <begin position="98"/>
        <end position="153"/>
    </location>
</feature>
<evidence type="ECO:0000256" key="1">
    <source>
        <dbReference type="SAM" id="Coils"/>
    </source>
</evidence>
<dbReference type="SMART" id="SM00228">
    <property type="entry name" value="PDZ"/>
    <property type="match status" value="1"/>
</dbReference>
<dbReference type="SUPFAM" id="SSF50156">
    <property type="entry name" value="PDZ domain-like"/>
    <property type="match status" value="1"/>
</dbReference>
<evidence type="ECO:0000256" key="2">
    <source>
        <dbReference type="SAM" id="MobiDB-lite"/>
    </source>
</evidence>
<feature type="compositionally biased region" description="Basic and acidic residues" evidence="2">
    <location>
        <begin position="62"/>
        <end position="87"/>
    </location>
</feature>
<dbReference type="Pfam" id="PF13180">
    <property type="entry name" value="PDZ_2"/>
    <property type="match status" value="1"/>
</dbReference>
<dbReference type="EMBL" id="JAPDDS010000001">
    <property type="protein sequence ID" value="MCW1883342.1"/>
    <property type="molecule type" value="Genomic_DNA"/>
</dbReference>
<proteinExistence type="predicted"/>
<evidence type="ECO:0000256" key="3">
    <source>
        <dbReference type="SAM" id="SignalP"/>
    </source>
</evidence>